<name>A0A1D6FSD0_MAIZE</name>
<organism evidence="1">
    <name type="scientific">Zea mays</name>
    <name type="common">Maize</name>
    <dbReference type="NCBI Taxonomy" id="4577"/>
    <lineage>
        <taxon>Eukaryota</taxon>
        <taxon>Viridiplantae</taxon>
        <taxon>Streptophyta</taxon>
        <taxon>Embryophyta</taxon>
        <taxon>Tracheophyta</taxon>
        <taxon>Spermatophyta</taxon>
        <taxon>Magnoliopsida</taxon>
        <taxon>Liliopsida</taxon>
        <taxon>Poales</taxon>
        <taxon>Poaceae</taxon>
        <taxon>PACMAD clade</taxon>
        <taxon>Panicoideae</taxon>
        <taxon>Andropogonodae</taxon>
        <taxon>Andropogoneae</taxon>
        <taxon>Tripsacinae</taxon>
        <taxon>Zea</taxon>
    </lineage>
</organism>
<dbReference type="AlphaFoldDB" id="A0A1D6FSD0"/>
<evidence type="ECO:0000313" key="1">
    <source>
        <dbReference type="EMBL" id="AQK94463.1"/>
    </source>
</evidence>
<dbReference type="EMBL" id="CM000784">
    <property type="protein sequence ID" value="AQK94463.1"/>
    <property type="molecule type" value="Genomic_DNA"/>
</dbReference>
<accession>A0A1D6FSD0</accession>
<dbReference type="GO" id="GO:0005840">
    <property type="term" value="C:ribosome"/>
    <property type="evidence" value="ECO:0007669"/>
    <property type="project" value="UniProtKB-KW"/>
</dbReference>
<keyword evidence="1" id="KW-0687">Ribonucleoprotein</keyword>
<gene>
    <name evidence="1" type="ORF">ZEAMMB73_Zm00001d010614</name>
</gene>
<sequence>MYRVEHMFVWDFMSAPMASPECLWDENVPDTYHLFTLSVDILFSADHEGWEISIRGCDPCFYLCLSALATVFFC</sequence>
<reference evidence="1" key="1">
    <citation type="submission" date="2015-12" db="EMBL/GenBank/DDBJ databases">
        <title>Update maize B73 reference genome by single molecule sequencing technologies.</title>
        <authorList>
            <consortium name="Maize Genome Sequencing Project"/>
            <person name="Ware D."/>
        </authorList>
    </citation>
    <scope>NUCLEOTIDE SEQUENCE</scope>
    <source>
        <tissue evidence="1">Seedling</tissue>
    </source>
</reference>
<keyword evidence="1" id="KW-0689">Ribosomal protein</keyword>
<proteinExistence type="predicted"/>
<protein>
    <submittedName>
        <fullName evidence="1">40S ribosomal protein S26</fullName>
    </submittedName>
</protein>